<dbReference type="InterPro" id="IPR003599">
    <property type="entry name" value="Ig_sub"/>
</dbReference>
<feature type="transmembrane region" description="Helical" evidence="10">
    <location>
        <begin position="295"/>
        <end position="317"/>
    </location>
</feature>
<accession>A0A6J2MXC0</accession>
<dbReference type="InterPro" id="IPR036179">
    <property type="entry name" value="Ig-like_dom_sf"/>
</dbReference>
<keyword evidence="7" id="KW-1015">Disulfide bond</keyword>
<keyword evidence="8" id="KW-0393">Immunoglobulin domain</keyword>
<keyword evidence="4" id="KW-0677">Repeat</keyword>
<dbReference type="Pfam" id="PF08205">
    <property type="entry name" value="C2-set_2"/>
    <property type="match status" value="1"/>
</dbReference>
<dbReference type="GO" id="GO:0005886">
    <property type="term" value="C:plasma membrane"/>
    <property type="evidence" value="ECO:0007669"/>
    <property type="project" value="TreeGrafter"/>
</dbReference>
<sequence>MWWRVCSLLVWFPLQEALVLEQTETETGTAETVTVEEGQPVPLHCASAHAGTTALQWLAPSGFTIFLNEVPALKNTKYQLLRHSPSQLSISVQNAVPQDEGVYKCLQYSDSVRTKEVKVTVLATPFKSTLEASVIRMQNGDEHVILNCSTTRSKPPPQITWRLGNGIEIYGETSHQFDADGKKCNSSSTLRVHAHGQDSTVDCIVRHPGLQGQRLVASSRLEDLVTAQKTASGALENSSLPSQDPQQSTSTVSVIEDFKTLETDKEEEEQTTQDPDLTTGTNPHYQALMRKKSGILLLSLMSFLLFILFIIIQLFIMKLRKAHVIWKKENEISEHTLESYRSRSNNEETSSQEKNRHTSHSRSCMDYITRLYAEAKTKRKDNTLHSKLNGQHAAHIPESIV</sequence>
<dbReference type="Proteomes" id="UP000504628">
    <property type="component" value="Chromosome 13"/>
</dbReference>
<dbReference type="GO" id="GO:0002355">
    <property type="term" value="P:detection of tumor cell"/>
    <property type="evidence" value="ECO:0007669"/>
    <property type="project" value="TreeGrafter"/>
</dbReference>
<name>A0A6J2MXC0_9CHIR</name>
<evidence type="ECO:0000256" key="10">
    <source>
        <dbReference type="SAM" id="Phobius"/>
    </source>
</evidence>
<evidence type="ECO:0000256" key="9">
    <source>
        <dbReference type="SAM" id="MobiDB-lite"/>
    </source>
</evidence>
<feature type="chain" id="PRO_5044642067" evidence="11">
    <location>
        <begin position="18"/>
        <end position="401"/>
    </location>
</feature>
<dbReference type="CTD" id="56253"/>
<dbReference type="RefSeq" id="XP_028384827.2">
    <property type="nucleotide sequence ID" value="XM_028529026.2"/>
</dbReference>
<dbReference type="InterPro" id="IPR013783">
    <property type="entry name" value="Ig-like_fold"/>
</dbReference>
<dbReference type="PANTHER" id="PTHR47118:SF1">
    <property type="entry name" value="CYTOTOXIC AND REGULATORY T-CELL MOLECULE"/>
    <property type="match status" value="1"/>
</dbReference>
<gene>
    <name evidence="16" type="primary">CRTAM</name>
    <name evidence="13" type="ORF">HJG60_003327</name>
</gene>
<dbReference type="GO" id="GO:0005102">
    <property type="term" value="F:signaling receptor binding"/>
    <property type="evidence" value="ECO:0007669"/>
    <property type="project" value="TreeGrafter"/>
</dbReference>
<keyword evidence="2 10" id="KW-0812">Transmembrane</keyword>
<dbReference type="InterPro" id="IPR053096">
    <property type="entry name" value="CRTAM"/>
</dbReference>
<organism evidence="14 16">
    <name type="scientific">Phyllostomus discolor</name>
    <name type="common">pale spear-nosed bat</name>
    <dbReference type="NCBI Taxonomy" id="89673"/>
    <lineage>
        <taxon>Eukaryota</taxon>
        <taxon>Metazoa</taxon>
        <taxon>Chordata</taxon>
        <taxon>Craniata</taxon>
        <taxon>Vertebrata</taxon>
        <taxon>Euteleostomi</taxon>
        <taxon>Mammalia</taxon>
        <taxon>Eutheria</taxon>
        <taxon>Laurasiatheria</taxon>
        <taxon>Chiroptera</taxon>
        <taxon>Yangochiroptera</taxon>
        <taxon>Phyllostomidae</taxon>
        <taxon>Phyllostominae</taxon>
        <taxon>Phyllostomus</taxon>
    </lineage>
</organism>
<proteinExistence type="predicted"/>
<dbReference type="GeneID" id="114510406"/>
<dbReference type="EMBL" id="JABVXQ010000013">
    <property type="protein sequence ID" value="KAF6080854.1"/>
    <property type="molecule type" value="Genomic_DNA"/>
</dbReference>
<evidence type="ECO:0000256" key="4">
    <source>
        <dbReference type="ARBA" id="ARBA00022737"/>
    </source>
</evidence>
<dbReference type="AlphaFoldDB" id="A0A6J2MXC0"/>
<dbReference type="KEGG" id="pdic:114510406"/>
<dbReference type="GO" id="GO:0008037">
    <property type="term" value="P:cell recognition"/>
    <property type="evidence" value="ECO:0007669"/>
    <property type="project" value="TreeGrafter"/>
</dbReference>
<feature type="domain" description="Ig-like" evidence="12">
    <location>
        <begin position="125"/>
        <end position="217"/>
    </location>
</feature>
<dbReference type="FunFam" id="2.60.40.10:FF:000013">
    <property type="entry name" value="cell adhesion molecule 1 isoform X1"/>
    <property type="match status" value="1"/>
</dbReference>
<evidence type="ECO:0000259" key="12">
    <source>
        <dbReference type="PROSITE" id="PS50835"/>
    </source>
</evidence>
<feature type="region of interest" description="Disordered" evidence="9">
    <location>
        <begin position="336"/>
        <end position="361"/>
    </location>
</feature>
<dbReference type="SMART" id="SM00409">
    <property type="entry name" value="IG"/>
    <property type="match status" value="1"/>
</dbReference>
<evidence type="ECO:0000313" key="14">
    <source>
        <dbReference type="Proteomes" id="UP000504628"/>
    </source>
</evidence>
<keyword evidence="14" id="KW-1185">Reference proteome</keyword>
<dbReference type="InterPro" id="IPR013162">
    <property type="entry name" value="CD80_C2-set"/>
</dbReference>
<dbReference type="OrthoDB" id="10006996at2759"/>
<dbReference type="Proteomes" id="UP000664940">
    <property type="component" value="Unassembled WGS sequence"/>
</dbReference>
<dbReference type="SUPFAM" id="SSF48726">
    <property type="entry name" value="Immunoglobulin"/>
    <property type="match status" value="2"/>
</dbReference>
<feature type="compositionally biased region" description="Polar residues" evidence="9">
    <location>
        <begin position="232"/>
        <end position="253"/>
    </location>
</feature>
<evidence type="ECO:0000256" key="8">
    <source>
        <dbReference type="ARBA" id="ARBA00023319"/>
    </source>
</evidence>
<evidence type="ECO:0000313" key="16">
    <source>
        <dbReference type="RefSeq" id="XP_028384827.2"/>
    </source>
</evidence>
<feature type="region of interest" description="Disordered" evidence="9">
    <location>
        <begin position="232"/>
        <end position="282"/>
    </location>
</feature>
<feature type="compositionally biased region" description="Basic and acidic residues" evidence="9">
    <location>
        <begin position="336"/>
        <end position="356"/>
    </location>
</feature>
<protein>
    <submittedName>
        <fullName evidence="13 16">Cytotoxic and regulatory T-cell molecule</fullName>
    </submittedName>
</protein>
<dbReference type="GO" id="GO:0002860">
    <property type="term" value="P:positive regulation of natural killer cell mediated cytotoxicity directed against tumor cell target"/>
    <property type="evidence" value="ECO:0007669"/>
    <property type="project" value="TreeGrafter"/>
</dbReference>
<evidence type="ECO:0000256" key="6">
    <source>
        <dbReference type="ARBA" id="ARBA00023136"/>
    </source>
</evidence>
<evidence type="ECO:0000256" key="11">
    <source>
        <dbReference type="SAM" id="SignalP"/>
    </source>
</evidence>
<keyword evidence="5 10" id="KW-1133">Transmembrane helix</keyword>
<feature type="signal peptide" evidence="11">
    <location>
        <begin position="1"/>
        <end position="17"/>
    </location>
</feature>
<dbReference type="PANTHER" id="PTHR47118">
    <property type="entry name" value="CYTOTOXIC AND REGULATORY T-CELL MOLECULE"/>
    <property type="match status" value="1"/>
</dbReference>
<dbReference type="Pfam" id="PF07686">
    <property type="entry name" value="V-set"/>
    <property type="match status" value="1"/>
</dbReference>
<reference evidence="13 15" key="1">
    <citation type="journal article" date="2020" name="Nature">
        <title>Six reference-quality genomes reveal evolution of bat adaptations.</title>
        <authorList>
            <person name="Jebb D."/>
            <person name="Huang Z."/>
            <person name="Pippel M."/>
            <person name="Hughes G.M."/>
            <person name="Lavrichenko K."/>
            <person name="Devanna P."/>
            <person name="Winkler S."/>
            <person name="Jermiin L.S."/>
            <person name="Skirmuntt E.C."/>
            <person name="Katzourakis A."/>
            <person name="Burkitt-Gray L."/>
            <person name="Ray D.A."/>
            <person name="Sullivan K.A.M."/>
            <person name="Roscito J.G."/>
            <person name="Kirilenko B.M."/>
            <person name="Davalos L.M."/>
            <person name="Corthals A.P."/>
            <person name="Power M.L."/>
            <person name="Jones G."/>
            <person name="Ransome R.D."/>
            <person name="Dechmann D.K.N."/>
            <person name="Locatelli A.G."/>
            <person name="Puechmaille S.J."/>
            <person name="Fedrigo O."/>
            <person name="Jarvis E.D."/>
            <person name="Hiller M."/>
            <person name="Vernes S.C."/>
            <person name="Myers E.W."/>
            <person name="Teeling E.C."/>
        </authorList>
    </citation>
    <scope>NUCLEOTIDE SEQUENCE [LARGE SCALE GENOMIC DNA]</scope>
    <source>
        <strain evidence="13">Bat1K_MPI-CBG_1</strain>
    </source>
</reference>
<dbReference type="InterPro" id="IPR007110">
    <property type="entry name" value="Ig-like_dom"/>
</dbReference>
<dbReference type="PROSITE" id="PS50835">
    <property type="entry name" value="IG_LIKE"/>
    <property type="match status" value="2"/>
</dbReference>
<evidence type="ECO:0000256" key="2">
    <source>
        <dbReference type="ARBA" id="ARBA00022692"/>
    </source>
</evidence>
<keyword evidence="6 10" id="KW-0472">Membrane</keyword>
<evidence type="ECO:0000313" key="13">
    <source>
        <dbReference type="EMBL" id="KAF6080854.1"/>
    </source>
</evidence>
<comment type="subcellular location">
    <subcellularLocation>
        <location evidence="1">Membrane</location>
        <topology evidence="1">Single-pass membrane protein</topology>
    </subcellularLocation>
</comment>
<evidence type="ECO:0000256" key="7">
    <source>
        <dbReference type="ARBA" id="ARBA00023157"/>
    </source>
</evidence>
<reference evidence="16" key="2">
    <citation type="submission" date="2025-04" db="UniProtKB">
        <authorList>
            <consortium name="RefSeq"/>
        </authorList>
    </citation>
    <scope>IDENTIFICATION</scope>
    <source>
        <tissue evidence="16">Muscle</tissue>
    </source>
</reference>
<evidence type="ECO:0000256" key="3">
    <source>
        <dbReference type="ARBA" id="ARBA00022729"/>
    </source>
</evidence>
<feature type="domain" description="Ig-like" evidence="12">
    <location>
        <begin position="13"/>
        <end position="120"/>
    </location>
</feature>
<evidence type="ECO:0000256" key="5">
    <source>
        <dbReference type="ARBA" id="ARBA00022989"/>
    </source>
</evidence>
<evidence type="ECO:0000256" key="1">
    <source>
        <dbReference type="ARBA" id="ARBA00004167"/>
    </source>
</evidence>
<evidence type="ECO:0000313" key="15">
    <source>
        <dbReference type="Proteomes" id="UP000664940"/>
    </source>
</evidence>
<keyword evidence="3 11" id="KW-0732">Signal</keyword>
<dbReference type="Gene3D" id="2.60.40.10">
    <property type="entry name" value="Immunoglobulins"/>
    <property type="match status" value="2"/>
</dbReference>
<dbReference type="InterPro" id="IPR013106">
    <property type="entry name" value="Ig_V-set"/>
</dbReference>